<dbReference type="Proteomes" id="UP001642540">
    <property type="component" value="Unassembled WGS sequence"/>
</dbReference>
<dbReference type="InterPro" id="IPR012317">
    <property type="entry name" value="Poly(ADP-ribose)pol_cat_dom"/>
</dbReference>
<accession>A0ABP1RUJ9</accession>
<organism evidence="7 8">
    <name type="scientific">Orchesella dallaii</name>
    <dbReference type="NCBI Taxonomy" id="48710"/>
    <lineage>
        <taxon>Eukaryota</taxon>
        <taxon>Metazoa</taxon>
        <taxon>Ecdysozoa</taxon>
        <taxon>Arthropoda</taxon>
        <taxon>Hexapoda</taxon>
        <taxon>Collembola</taxon>
        <taxon>Entomobryomorpha</taxon>
        <taxon>Entomobryoidea</taxon>
        <taxon>Orchesellidae</taxon>
        <taxon>Orchesellinae</taxon>
        <taxon>Orchesella</taxon>
    </lineage>
</organism>
<dbReference type="Pfam" id="PF00644">
    <property type="entry name" value="PARP"/>
    <property type="match status" value="1"/>
</dbReference>
<keyword evidence="3 5" id="KW-0520">NAD</keyword>
<name>A0ABP1RUJ9_9HEXA</name>
<keyword evidence="1 5" id="KW-0328">Glycosyltransferase</keyword>
<dbReference type="Gene3D" id="3.90.228.10">
    <property type="match status" value="1"/>
</dbReference>
<keyword evidence="2 5" id="KW-0808">Transferase</keyword>
<dbReference type="PANTHER" id="PTHR10459">
    <property type="entry name" value="DNA LIGASE"/>
    <property type="match status" value="1"/>
</dbReference>
<evidence type="ECO:0000313" key="8">
    <source>
        <dbReference type="Proteomes" id="UP001642540"/>
    </source>
</evidence>
<keyword evidence="8" id="KW-1185">Reference proteome</keyword>
<dbReference type="InterPro" id="IPR050800">
    <property type="entry name" value="ARTD/PARP"/>
</dbReference>
<dbReference type="PANTHER" id="PTHR10459:SF60">
    <property type="entry name" value="POLY [ADP-RIBOSE] POLYMERASE 2"/>
    <property type="match status" value="1"/>
</dbReference>
<evidence type="ECO:0000256" key="2">
    <source>
        <dbReference type="ARBA" id="ARBA00022679"/>
    </source>
</evidence>
<comment type="caution">
    <text evidence="7">The sequence shown here is derived from an EMBL/GenBank/DDBJ whole genome shotgun (WGS) entry which is preliminary data.</text>
</comment>
<dbReference type="PROSITE" id="PS51059">
    <property type="entry name" value="PARP_CATALYTIC"/>
    <property type="match status" value="1"/>
</dbReference>
<dbReference type="SUPFAM" id="SSF56399">
    <property type="entry name" value="ADP-ribosylation"/>
    <property type="match status" value="1"/>
</dbReference>
<reference evidence="7 8" key="1">
    <citation type="submission" date="2024-08" db="EMBL/GenBank/DDBJ databases">
        <authorList>
            <person name="Cucini C."/>
            <person name="Frati F."/>
        </authorList>
    </citation>
    <scope>NUCLEOTIDE SEQUENCE [LARGE SCALE GENOMIC DNA]</scope>
</reference>
<gene>
    <name evidence="7" type="ORF">ODALV1_LOCUS26210</name>
</gene>
<feature type="domain" description="PARP catalytic" evidence="6">
    <location>
        <begin position="37"/>
        <end position="240"/>
    </location>
</feature>
<dbReference type="EC" id="2.4.2.-" evidence="5"/>
<sequence length="240" mass="26631">MSRLKNKQHYEWYNDTDLKPGPGATTSYDILAQTCGSSAVILKSSAKILRLQPNCRLYENIDLYVKNSSDGKNITVQNIYKVSRKGETEPTNSYRILLWHGTNPAAVPGIIQNGFRMGTGGLYGGGIYIADRISKSAGYTGTASNGNSFFILAEICPGKVFKAHHFHSEYKSAPPGFDSVKGMGGTIPTWKQNKNYKGAILPCGISTPNPRHPSYDMLYNEYILYDSKRINVRFIVECKI</sequence>
<evidence type="ECO:0000256" key="5">
    <source>
        <dbReference type="RuleBase" id="RU362114"/>
    </source>
</evidence>
<evidence type="ECO:0000256" key="4">
    <source>
        <dbReference type="ARBA" id="ARBA00033987"/>
    </source>
</evidence>
<evidence type="ECO:0000313" key="7">
    <source>
        <dbReference type="EMBL" id="CAL8135933.1"/>
    </source>
</evidence>
<protein>
    <recommendedName>
        <fullName evidence="5">Poly [ADP-ribose] polymerase</fullName>
        <shortName evidence="5">PARP</shortName>
        <ecNumber evidence="5">2.4.2.-</ecNumber>
    </recommendedName>
</protein>
<comment type="catalytic activity">
    <reaction evidence="4">
        <text>NAD(+) + (ADP-D-ribosyl)n-acceptor = nicotinamide + (ADP-D-ribosyl)n+1-acceptor + H(+).</text>
        <dbReference type="EC" id="2.4.2.30"/>
    </reaction>
</comment>
<evidence type="ECO:0000256" key="1">
    <source>
        <dbReference type="ARBA" id="ARBA00022676"/>
    </source>
</evidence>
<evidence type="ECO:0000256" key="3">
    <source>
        <dbReference type="ARBA" id="ARBA00023027"/>
    </source>
</evidence>
<evidence type="ECO:0000259" key="6">
    <source>
        <dbReference type="PROSITE" id="PS51059"/>
    </source>
</evidence>
<proteinExistence type="predicted"/>
<dbReference type="EMBL" id="CAXLJM020000109">
    <property type="protein sequence ID" value="CAL8135933.1"/>
    <property type="molecule type" value="Genomic_DNA"/>
</dbReference>